<evidence type="ECO:0000313" key="2">
    <source>
        <dbReference type="Proteomes" id="UP000078224"/>
    </source>
</evidence>
<evidence type="ECO:0000313" key="1">
    <source>
        <dbReference type="EMBL" id="OAT47996.1"/>
    </source>
</evidence>
<protein>
    <recommendedName>
        <fullName evidence="3">Hemin uptake protein</fullName>
    </recommendedName>
</protein>
<dbReference type="AlphaFoldDB" id="A0A1B7JJB4"/>
<sequence length="57" mass="6423">MTKQLVANEVEMTKLTVKTDVIESQKLLGPAGKVEIQHRGETYQLRQTRAGKLILTK</sequence>
<dbReference type="Gene3D" id="2.10.70.10">
    <property type="entry name" value="Complement Module, domain 1"/>
    <property type="match status" value="1"/>
</dbReference>
<gene>
    <name evidence="1" type="ORF">M998_3422</name>
</gene>
<evidence type="ECO:0008006" key="3">
    <source>
        <dbReference type="Google" id="ProtNLM"/>
    </source>
</evidence>
<dbReference type="EMBL" id="LXEW01000048">
    <property type="protein sequence ID" value="OAT47996.1"/>
    <property type="molecule type" value="Genomic_DNA"/>
</dbReference>
<comment type="caution">
    <text evidence="1">The sequence shown here is derived from an EMBL/GenBank/DDBJ whole genome shotgun (WGS) entry which is preliminary data.</text>
</comment>
<accession>A0A1B7JJB4</accession>
<keyword evidence="2" id="KW-1185">Reference proteome</keyword>
<dbReference type="PATRIC" id="fig|1354272.4.peg.3502"/>
<name>A0A1B7JJB4_9GAMM</name>
<dbReference type="InterPro" id="IPR019600">
    <property type="entry name" value="Hemin_uptake_protein_HemP"/>
</dbReference>
<organism evidence="1 2">
    <name type="scientific">Providencia heimbachae ATCC 35613</name>
    <dbReference type="NCBI Taxonomy" id="1354272"/>
    <lineage>
        <taxon>Bacteria</taxon>
        <taxon>Pseudomonadati</taxon>
        <taxon>Pseudomonadota</taxon>
        <taxon>Gammaproteobacteria</taxon>
        <taxon>Enterobacterales</taxon>
        <taxon>Morganellaceae</taxon>
        <taxon>Providencia</taxon>
    </lineage>
</organism>
<reference evidence="1 2" key="1">
    <citation type="submission" date="2016-04" db="EMBL/GenBank/DDBJ databases">
        <title>ATOL: Assembling a taxonomically balanced genome-scale reconstruction of the evolutionary history of the Enterobacteriaceae.</title>
        <authorList>
            <person name="Plunkett G.III."/>
            <person name="Neeno-Eckwall E.C."/>
            <person name="Glasner J.D."/>
            <person name="Perna N.T."/>
        </authorList>
    </citation>
    <scope>NUCLEOTIDE SEQUENCE [LARGE SCALE GENOMIC DNA]</scope>
    <source>
        <strain evidence="1 2">ATCC 35613</strain>
    </source>
</reference>
<dbReference type="Proteomes" id="UP000078224">
    <property type="component" value="Unassembled WGS sequence"/>
</dbReference>
<dbReference type="Pfam" id="PF10636">
    <property type="entry name" value="hemP"/>
    <property type="match status" value="1"/>
</dbReference>
<proteinExistence type="predicted"/>